<dbReference type="NCBIfam" id="NF001126">
    <property type="entry name" value="PRK00139.1-4"/>
    <property type="match status" value="1"/>
</dbReference>
<dbReference type="GO" id="GO:0009252">
    <property type="term" value="P:peptidoglycan biosynthetic process"/>
    <property type="evidence" value="ECO:0007669"/>
    <property type="project" value="UniProtKB-KW"/>
</dbReference>
<dbReference type="Pfam" id="PF01225">
    <property type="entry name" value="Mur_ligase"/>
    <property type="match status" value="1"/>
</dbReference>
<comment type="caution">
    <text evidence="12">The sequence shown here is derived from an EMBL/GenBank/DDBJ whole genome shotgun (WGS) entry which is preliminary data.</text>
</comment>
<keyword evidence="5" id="KW-0067">ATP-binding</keyword>
<feature type="domain" description="Mur ligase central" evidence="11">
    <location>
        <begin position="125"/>
        <end position="327"/>
    </location>
</feature>
<keyword evidence="4" id="KW-0547">Nucleotide-binding</keyword>
<dbReference type="InterPro" id="IPR005761">
    <property type="entry name" value="UDP-N-AcMur-Glu-dNH2Pim_ligase"/>
</dbReference>
<reference evidence="12" key="1">
    <citation type="journal article" date="2015" name="Nature">
        <title>Complex archaea that bridge the gap between prokaryotes and eukaryotes.</title>
        <authorList>
            <person name="Spang A."/>
            <person name="Saw J.H."/>
            <person name="Jorgensen S.L."/>
            <person name="Zaremba-Niedzwiedzka K."/>
            <person name="Martijn J."/>
            <person name="Lind A.E."/>
            <person name="van Eijk R."/>
            <person name="Schleper C."/>
            <person name="Guy L."/>
            <person name="Ettema T.J."/>
        </authorList>
    </citation>
    <scope>NUCLEOTIDE SEQUENCE</scope>
</reference>
<dbReference type="GO" id="GO:0005737">
    <property type="term" value="C:cytoplasm"/>
    <property type="evidence" value="ECO:0007669"/>
    <property type="project" value="InterPro"/>
</dbReference>
<gene>
    <name evidence="12" type="ORF">LCGC14_0076610</name>
</gene>
<evidence type="ECO:0000256" key="5">
    <source>
        <dbReference type="ARBA" id="ARBA00022840"/>
    </source>
</evidence>
<dbReference type="InterPro" id="IPR000713">
    <property type="entry name" value="Mur_ligase_N"/>
</dbReference>
<dbReference type="InterPro" id="IPR036565">
    <property type="entry name" value="Mur-like_cat_sf"/>
</dbReference>
<dbReference type="Gene3D" id="3.40.1190.10">
    <property type="entry name" value="Mur-like, catalytic domain"/>
    <property type="match status" value="1"/>
</dbReference>
<dbReference type="SUPFAM" id="SSF53244">
    <property type="entry name" value="MurD-like peptide ligases, peptide-binding domain"/>
    <property type="match status" value="1"/>
</dbReference>
<evidence type="ECO:0000256" key="8">
    <source>
        <dbReference type="ARBA" id="ARBA00023316"/>
    </source>
</evidence>
<keyword evidence="2" id="KW-0963">Cytoplasm</keyword>
<dbReference type="EMBL" id="LAZR01000019">
    <property type="protein sequence ID" value="KKO05390.1"/>
    <property type="molecule type" value="Genomic_DNA"/>
</dbReference>
<evidence type="ECO:0008006" key="13">
    <source>
        <dbReference type="Google" id="ProtNLM"/>
    </source>
</evidence>
<dbReference type="InterPro" id="IPR013221">
    <property type="entry name" value="Mur_ligase_cen"/>
</dbReference>
<dbReference type="Gene3D" id="3.40.1390.10">
    <property type="entry name" value="MurE/MurF, N-terminal domain"/>
    <property type="match status" value="1"/>
</dbReference>
<dbReference type="Pfam" id="PF08245">
    <property type="entry name" value="Mur_ligase_M"/>
    <property type="match status" value="1"/>
</dbReference>
<dbReference type="PANTHER" id="PTHR23135">
    <property type="entry name" value="MUR LIGASE FAMILY MEMBER"/>
    <property type="match status" value="1"/>
</dbReference>
<keyword evidence="3" id="KW-0436">Ligase</keyword>
<accession>A0A0F9VMX1</accession>
<dbReference type="InterPro" id="IPR036615">
    <property type="entry name" value="Mur_ligase_C_dom_sf"/>
</dbReference>
<dbReference type="SUPFAM" id="SSF53623">
    <property type="entry name" value="MurD-like peptide ligases, catalytic domain"/>
    <property type="match status" value="1"/>
</dbReference>
<evidence type="ECO:0000259" key="10">
    <source>
        <dbReference type="Pfam" id="PF02875"/>
    </source>
</evidence>
<evidence type="ECO:0000256" key="2">
    <source>
        <dbReference type="ARBA" id="ARBA00022490"/>
    </source>
</evidence>
<dbReference type="PROSITE" id="PS01011">
    <property type="entry name" value="FOLYLPOLYGLU_SYNT_1"/>
    <property type="match status" value="1"/>
</dbReference>
<dbReference type="Gene3D" id="3.90.190.20">
    <property type="entry name" value="Mur ligase, C-terminal domain"/>
    <property type="match status" value="1"/>
</dbReference>
<dbReference type="GO" id="GO:0051301">
    <property type="term" value="P:cell division"/>
    <property type="evidence" value="ECO:0007669"/>
    <property type="project" value="InterPro"/>
</dbReference>
<dbReference type="NCBIfam" id="TIGR01085">
    <property type="entry name" value="murE"/>
    <property type="match status" value="1"/>
</dbReference>
<keyword evidence="6" id="KW-0133">Cell shape</keyword>
<evidence type="ECO:0000256" key="4">
    <source>
        <dbReference type="ARBA" id="ARBA00022741"/>
    </source>
</evidence>
<sequence length="520" mass="56281">MNTARQTDAKMPLTELVEGLVMDAECRQACSGISISGMTLDSRQVNPGEIFIALFGKNHDARDYIELALQRGATAVLADEGGQWHGCRRVGNVPIIAVNSLRIRLGDIAARFYAHPSQQLPVIGVTGTNGKTSCTQFIGQILSGFGQRCGIVGTLGYGIFPELEDTGFTTPDPVILQAALADILQQRASCIAMEVSSQGLHQHRLNGVRFHSAVFTNLTRDHLDYHGSMAAYAEAKRRLFEHEALRVGIVNADDSYAACMLNALPRNTQSLTYSLNDSRADVYARELSFQPNGYRARVHTPWGEGDLQGRLLGSFNFSNVLAAITAAMTLPQEMDLQQVLAQAALLKPVSGRMELLGDATSDVTAVVDYAHTPDGLRSALSAIHEHVDGRIWCVFGCGGNRDQGKRPLMAEVAEELADFVVLTDDNPRNENPDDIIRQILLGFNERDGIYVERDRASAITYAVSSAGPGDIVLVAGKGHEAYQDIGGQRMAFSDTAQVRLALQKRAAQASGQAPDSEVLS</sequence>
<dbReference type="GO" id="GO:0008360">
    <property type="term" value="P:regulation of cell shape"/>
    <property type="evidence" value="ECO:0007669"/>
    <property type="project" value="UniProtKB-KW"/>
</dbReference>
<evidence type="ECO:0000256" key="3">
    <source>
        <dbReference type="ARBA" id="ARBA00022598"/>
    </source>
</evidence>
<evidence type="ECO:0000256" key="7">
    <source>
        <dbReference type="ARBA" id="ARBA00022984"/>
    </source>
</evidence>
<evidence type="ECO:0000259" key="9">
    <source>
        <dbReference type="Pfam" id="PF01225"/>
    </source>
</evidence>
<evidence type="ECO:0000256" key="6">
    <source>
        <dbReference type="ARBA" id="ARBA00022960"/>
    </source>
</evidence>
<name>A0A0F9VMX1_9ZZZZ</name>
<dbReference type="GO" id="GO:0004326">
    <property type="term" value="F:tetrahydrofolylpolyglutamate synthase activity"/>
    <property type="evidence" value="ECO:0007669"/>
    <property type="project" value="InterPro"/>
</dbReference>
<evidence type="ECO:0000256" key="1">
    <source>
        <dbReference type="ARBA" id="ARBA00005898"/>
    </source>
</evidence>
<dbReference type="InterPro" id="IPR018109">
    <property type="entry name" value="Folylpolyglutamate_synth_CS"/>
</dbReference>
<comment type="similarity">
    <text evidence="1">Belongs to the MurCDEF family. MurE subfamily.</text>
</comment>
<dbReference type="Pfam" id="PF02875">
    <property type="entry name" value="Mur_ligase_C"/>
    <property type="match status" value="1"/>
</dbReference>
<evidence type="ECO:0000313" key="12">
    <source>
        <dbReference type="EMBL" id="KKO05390.1"/>
    </source>
</evidence>
<dbReference type="PANTHER" id="PTHR23135:SF4">
    <property type="entry name" value="UDP-N-ACETYLMURAMOYL-L-ALANYL-D-GLUTAMATE--2,6-DIAMINOPIMELATE LIGASE MURE HOMOLOG, CHLOROPLASTIC"/>
    <property type="match status" value="1"/>
</dbReference>
<dbReference type="InterPro" id="IPR035911">
    <property type="entry name" value="MurE/MurF_N"/>
</dbReference>
<keyword evidence="7" id="KW-0573">Peptidoglycan synthesis</keyword>
<dbReference type="GO" id="GO:0071555">
    <property type="term" value="P:cell wall organization"/>
    <property type="evidence" value="ECO:0007669"/>
    <property type="project" value="UniProtKB-KW"/>
</dbReference>
<dbReference type="NCBIfam" id="NF001124">
    <property type="entry name" value="PRK00139.1-2"/>
    <property type="match status" value="1"/>
</dbReference>
<dbReference type="GO" id="GO:0005524">
    <property type="term" value="F:ATP binding"/>
    <property type="evidence" value="ECO:0007669"/>
    <property type="project" value="UniProtKB-KW"/>
</dbReference>
<dbReference type="SUPFAM" id="SSF63418">
    <property type="entry name" value="MurE/MurF N-terminal domain"/>
    <property type="match status" value="1"/>
</dbReference>
<dbReference type="HAMAP" id="MF_00208">
    <property type="entry name" value="MurE"/>
    <property type="match status" value="1"/>
</dbReference>
<feature type="domain" description="Mur ligase N-terminal catalytic" evidence="9">
    <location>
        <begin position="35"/>
        <end position="113"/>
    </location>
</feature>
<organism evidence="12">
    <name type="scientific">marine sediment metagenome</name>
    <dbReference type="NCBI Taxonomy" id="412755"/>
    <lineage>
        <taxon>unclassified sequences</taxon>
        <taxon>metagenomes</taxon>
        <taxon>ecological metagenomes</taxon>
    </lineage>
</organism>
<dbReference type="InterPro" id="IPR004101">
    <property type="entry name" value="Mur_ligase_C"/>
</dbReference>
<dbReference type="AlphaFoldDB" id="A0A0F9VMX1"/>
<evidence type="ECO:0000259" key="11">
    <source>
        <dbReference type="Pfam" id="PF08245"/>
    </source>
</evidence>
<feature type="domain" description="Mur ligase C-terminal" evidence="10">
    <location>
        <begin position="351"/>
        <end position="478"/>
    </location>
</feature>
<proteinExistence type="inferred from homology"/>
<protein>
    <recommendedName>
        <fullName evidence="13">Mur ligase central domain-containing protein</fullName>
    </recommendedName>
</protein>
<keyword evidence="8" id="KW-0961">Cell wall biogenesis/degradation</keyword>